<evidence type="ECO:0000256" key="2">
    <source>
        <dbReference type="ARBA" id="ARBA00022448"/>
    </source>
</evidence>
<evidence type="ECO:0000313" key="13">
    <source>
        <dbReference type="Proteomes" id="UP000199572"/>
    </source>
</evidence>
<dbReference type="InterPro" id="IPR039426">
    <property type="entry name" value="TonB-dep_rcpt-like"/>
</dbReference>
<sequence length="1013" mass="111040">MRFKSTSFKRSYLVLLFLFIGQFFNIALAQNERKITGNLVDAQNLPIIGASVIVKGTTKATSTGAGGAFSITAKTGDKIVFSFLGYDPQELTIGAANNYKVTIQEAAASLNDVVVVGYGKSTRKALTSSISTVKGDDLNKGAISDVGQMLQGKVPGLNISRSGDPNRNAAIIMRGASTLREGAQSPLFVIDNVVGADISVLAPDDIASIDVLKDAAAAAIYGNRAANGVIMVTTKKGTAGQTQLSYSGYFGVENVSNQYDMMNADQLRSFLARNNSALTPANDKGADTDWQKEVQRADATSYNHNISMSGGTEKTTYNASINYFKQQGIVKTSGLDRFIGRLGIEQKALNDKLKLGLTLSNSISDADLVPYRNTVLAQMLTYLPTAPVRNPDGSYFDNLIQTSYYNPVSMLENGKENLKTKTIIGNFTANLKLPFGFSYDVSASYQNTQNIYGAFYNSIYTSRYNNVRNTPDPPANPTFVSLVGQNGVAVRNAYQNTNKIIETYLTWNKKFGNHDINAVVGYSYQQSLNNDGVQATSTNFPVNEVSYNNLSLGNPYAVSDFRVNFNPDVVYQEILMISDFARVNYNYKNKYLLQGSIRRDGSNTFGNNEKWGYFPSIGAAWNIDQENFLKNQTVLSTLKLRGSYGIAGNAAGFYPLTTKLIYGAVGQFYYNGSPREGAYGAIQNENPNLQWEKTATTNIGVDFTFFNGRLGGSLDWYNKKTTDLILPFEVDQNLYPSNLLTANVGKLSNKGLEFVLNGTPVSTTDFTWTTGINVAHNKNKIITLSDSQFKIDDRLTVQPDGAGQSGATLQILSPGQAIGTFYTFQYAGKNANGVSQYYDAAGNIKTQGLLNRTDYYILGNAQPKALIGWTNNVRYKNFDFSVFMRAVLGNKIMNVTRADLFRPNTAQFTNIPVEVENESTADFNSYKYSSRFIENGSYLRLDNATLGYTFKKGIIPGVRSLRVYTTANNLFVITGYKGIDPEINQGGTAPGVDTNNFYPKTRTFLFGLNVSFN</sequence>
<dbReference type="Gene3D" id="2.40.170.20">
    <property type="entry name" value="TonB-dependent receptor, beta-barrel domain"/>
    <property type="match status" value="1"/>
</dbReference>
<dbReference type="InterPro" id="IPR037066">
    <property type="entry name" value="Plug_dom_sf"/>
</dbReference>
<dbReference type="Pfam" id="PF00593">
    <property type="entry name" value="TonB_dep_Rec_b-barrel"/>
    <property type="match status" value="1"/>
</dbReference>
<evidence type="ECO:0000259" key="10">
    <source>
        <dbReference type="Pfam" id="PF00593"/>
    </source>
</evidence>
<evidence type="ECO:0000256" key="5">
    <source>
        <dbReference type="ARBA" id="ARBA00023077"/>
    </source>
</evidence>
<evidence type="ECO:0000256" key="3">
    <source>
        <dbReference type="ARBA" id="ARBA00022452"/>
    </source>
</evidence>
<comment type="similarity">
    <text evidence="8 9">Belongs to the TonB-dependent receptor family.</text>
</comment>
<proteinExistence type="inferred from homology"/>
<dbReference type="Proteomes" id="UP000199572">
    <property type="component" value="Unassembled WGS sequence"/>
</dbReference>
<evidence type="ECO:0000259" key="11">
    <source>
        <dbReference type="Pfam" id="PF07715"/>
    </source>
</evidence>
<evidence type="ECO:0000256" key="9">
    <source>
        <dbReference type="RuleBase" id="RU003357"/>
    </source>
</evidence>
<reference evidence="12 13" key="1">
    <citation type="submission" date="2016-10" db="EMBL/GenBank/DDBJ databases">
        <authorList>
            <person name="de Groot N.N."/>
        </authorList>
    </citation>
    <scope>NUCLEOTIDE SEQUENCE [LARGE SCALE GENOMIC DNA]</scope>
    <source>
        <strain evidence="12 13">DSM 18610</strain>
    </source>
</reference>
<keyword evidence="4 8" id="KW-0812">Transmembrane</keyword>
<dbReference type="Gene3D" id="2.60.40.1120">
    <property type="entry name" value="Carboxypeptidase-like, regulatory domain"/>
    <property type="match status" value="1"/>
</dbReference>
<dbReference type="RefSeq" id="WP_090886326.1">
    <property type="nucleotide sequence ID" value="NZ_FOGG01000022.1"/>
</dbReference>
<dbReference type="NCBIfam" id="TIGR04057">
    <property type="entry name" value="SusC_RagA_signa"/>
    <property type="match status" value="1"/>
</dbReference>
<keyword evidence="6 8" id="KW-0472">Membrane</keyword>
<dbReference type="Pfam" id="PF07715">
    <property type="entry name" value="Plug"/>
    <property type="match status" value="1"/>
</dbReference>
<evidence type="ECO:0000313" key="12">
    <source>
        <dbReference type="EMBL" id="SER95931.1"/>
    </source>
</evidence>
<organism evidence="12 13">
    <name type="scientific">Pedobacter rhizosphaerae</name>
    <dbReference type="NCBI Taxonomy" id="390241"/>
    <lineage>
        <taxon>Bacteria</taxon>
        <taxon>Pseudomonadati</taxon>
        <taxon>Bacteroidota</taxon>
        <taxon>Sphingobacteriia</taxon>
        <taxon>Sphingobacteriales</taxon>
        <taxon>Sphingobacteriaceae</taxon>
        <taxon>Pedobacter</taxon>
    </lineage>
</organism>
<dbReference type="OrthoDB" id="9768177at2"/>
<dbReference type="AlphaFoldDB" id="A0A1H9TFL4"/>
<dbReference type="GO" id="GO:0009279">
    <property type="term" value="C:cell outer membrane"/>
    <property type="evidence" value="ECO:0007669"/>
    <property type="project" value="UniProtKB-SubCell"/>
</dbReference>
<dbReference type="Gene3D" id="2.170.130.10">
    <property type="entry name" value="TonB-dependent receptor, plug domain"/>
    <property type="match status" value="1"/>
</dbReference>
<keyword evidence="13" id="KW-1185">Reference proteome</keyword>
<keyword evidence="7 8" id="KW-0998">Cell outer membrane</keyword>
<dbReference type="InterPro" id="IPR008969">
    <property type="entry name" value="CarboxyPept-like_regulatory"/>
</dbReference>
<dbReference type="InterPro" id="IPR012910">
    <property type="entry name" value="Plug_dom"/>
</dbReference>
<comment type="subcellular location">
    <subcellularLocation>
        <location evidence="1 8">Cell outer membrane</location>
        <topology evidence="1 8">Multi-pass membrane protein</topology>
    </subcellularLocation>
</comment>
<evidence type="ECO:0000256" key="6">
    <source>
        <dbReference type="ARBA" id="ARBA00023136"/>
    </source>
</evidence>
<dbReference type="InterPro" id="IPR023996">
    <property type="entry name" value="TonB-dep_OMP_SusC/RagA"/>
</dbReference>
<dbReference type="InterPro" id="IPR000531">
    <property type="entry name" value="Beta-barrel_TonB"/>
</dbReference>
<protein>
    <submittedName>
        <fullName evidence="12">Iron complex outermembrane recepter protein</fullName>
    </submittedName>
</protein>
<dbReference type="PROSITE" id="PS52016">
    <property type="entry name" value="TONB_DEPENDENT_REC_3"/>
    <property type="match status" value="1"/>
</dbReference>
<evidence type="ECO:0000256" key="7">
    <source>
        <dbReference type="ARBA" id="ARBA00023237"/>
    </source>
</evidence>
<dbReference type="STRING" id="390241.SAMN04488023_12245"/>
<dbReference type="EMBL" id="FOGG01000022">
    <property type="protein sequence ID" value="SER95931.1"/>
    <property type="molecule type" value="Genomic_DNA"/>
</dbReference>
<dbReference type="InterPro" id="IPR036942">
    <property type="entry name" value="Beta-barrel_TonB_sf"/>
</dbReference>
<feature type="domain" description="TonB-dependent receptor plug" evidence="11">
    <location>
        <begin position="124"/>
        <end position="229"/>
    </location>
</feature>
<gene>
    <name evidence="12" type="ORF">SAMN04488023_12245</name>
</gene>
<dbReference type="NCBIfam" id="TIGR04056">
    <property type="entry name" value="OMP_RagA_SusC"/>
    <property type="match status" value="1"/>
</dbReference>
<keyword evidence="3 8" id="KW-1134">Transmembrane beta strand</keyword>
<dbReference type="SUPFAM" id="SSF49464">
    <property type="entry name" value="Carboxypeptidase regulatory domain-like"/>
    <property type="match status" value="1"/>
</dbReference>
<dbReference type="SUPFAM" id="SSF56935">
    <property type="entry name" value="Porins"/>
    <property type="match status" value="1"/>
</dbReference>
<keyword evidence="2 8" id="KW-0813">Transport</keyword>
<evidence type="ECO:0000256" key="1">
    <source>
        <dbReference type="ARBA" id="ARBA00004571"/>
    </source>
</evidence>
<name>A0A1H9TFL4_9SPHI</name>
<dbReference type="Pfam" id="PF13715">
    <property type="entry name" value="CarbopepD_reg_2"/>
    <property type="match status" value="1"/>
</dbReference>
<feature type="domain" description="TonB-dependent receptor-like beta-barrel" evidence="10">
    <location>
        <begin position="386"/>
        <end position="970"/>
    </location>
</feature>
<keyword evidence="5 9" id="KW-0798">TonB box</keyword>
<evidence type="ECO:0000256" key="4">
    <source>
        <dbReference type="ARBA" id="ARBA00022692"/>
    </source>
</evidence>
<evidence type="ECO:0000256" key="8">
    <source>
        <dbReference type="PROSITE-ProRule" id="PRU01360"/>
    </source>
</evidence>
<dbReference type="InterPro" id="IPR023997">
    <property type="entry name" value="TonB-dep_OMP_SusC/RagA_CS"/>
</dbReference>
<accession>A0A1H9TFL4</accession>